<dbReference type="AlphaFoldDB" id="A0A848CWP8"/>
<accession>A0A848CWP8</accession>
<feature type="transmembrane region" description="Helical" evidence="1">
    <location>
        <begin position="59"/>
        <end position="79"/>
    </location>
</feature>
<dbReference type="EMBL" id="JABAGO010000027">
    <property type="protein sequence ID" value="NME99361.1"/>
    <property type="molecule type" value="Genomic_DNA"/>
</dbReference>
<comment type="caution">
    <text evidence="2">The sequence shown here is derived from an EMBL/GenBank/DDBJ whole genome shotgun (WGS) entry which is preliminary data.</text>
</comment>
<feature type="transmembrane region" description="Helical" evidence="1">
    <location>
        <begin position="6"/>
        <end position="22"/>
    </location>
</feature>
<sequence length="174" mass="20405">MHTIGQYAIPVFLVLLIVYRKVRKTIGFQLFRPNRLRIRMALFLLIGFLILWSSFIHPILYLADAAGIICGITLAMLAIKHSMFEQREQELYYRTHIGIETTILILFIGRFAYRFLVIFSMEQAAAAESQLDMKQYIKDPWTAGIFFVVVAYYIWYYAYILREGKKYIHSSGID</sequence>
<proteinExistence type="predicted"/>
<evidence type="ECO:0000313" key="3">
    <source>
        <dbReference type="Proteomes" id="UP000561326"/>
    </source>
</evidence>
<feature type="transmembrane region" description="Helical" evidence="1">
    <location>
        <begin position="141"/>
        <end position="161"/>
    </location>
</feature>
<dbReference type="InterPro" id="IPR058247">
    <property type="entry name" value="DUF1453"/>
</dbReference>
<dbReference type="Proteomes" id="UP000561326">
    <property type="component" value="Unassembled WGS sequence"/>
</dbReference>
<feature type="transmembrane region" description="Helical" evidence="1">
    <location>
        <begin position="91"/>
        <end position="113"/>
    </location>
</feature>
<dbReference type="Pfam" id="PF07301">
    <property type="entry name" value="DUF1453"/>
    <property type="match status" value="1"/>
</dbReference>
<dbReference type="RefSeq" id="WP_168975557.1">
    <property type="nucleotide sequence ID" value="NZ_JABAGO010000027.1"/>
</dbReference>
<evidence type="ECO:0008006" key="4">
    <source>
        <dbReference type="Google" id="ProtNLM"/>
    </source>
</evidence>
<organism evidence="2 3">
    <name type="scientific">Aneurinibacillus aneurinilyticus</name>
    <name type="common">Bacillus aneurinolyticus</name>
    <dbReference type="NCBI Taxonomy" id="1391"/>
    <lineage>
        <taxon>Bacteria</taxon>
        <taxon>Bacillati</taxon>
        <taxon>Bacillota</taxon>
        <taxon>Bacilli</taxon>
        <taxon>Bacillales</taxon>
        <taxon>Paenibacillaceae</taxon>
        <taxon>Aneurinibacillus group</taxon>
        <taxon>Aneurinibacillus</taxon>
    </lineage>
</organism>
<gene>
    <name evidence="2" type="ORF">HF838_13935</name>
</gene>
<keyword evidence="1" id="KW-0472">Membrane</keyword>
<keyword evidence="1" id="KW-1133">Transmembrane helix</keyword>
<evidence type="ECO:0000256" key="1">
    <source>
        <dbReference type="SAM" id="Phobius"/>
    </source>
</evidence>
<keyword evidence="1" id="KW-0812">Transmembrane</keyword>
<evidence type="ECO:0000313" key="2">
    <source>
        <dbReference type="EMBL" id="NME99361.1"/>
    </source>
</evidence>
<name>A0A848CWP8_ANEAE</name>
<protein>
    <recommendedName>
        <fullName evidence="4">DUF1453 domain-containing protein</fullName>
    </recommendedName>
</protein>
<feature type="transmembrane region" description="Helical" evidence="1">
    <location>
        <begin position="34"/>
        <end position="53"/>
    </location>
</feature>
<reference evidence="2 3" key="1">
    <citation type="submission" date="2020-04" db="EMBL/GenBank/DDBJ databases">
        <authorList>
            <person name="Hitch T.C.A."/>
            <person name="Wylensek D."/>
            <person name="Clavel T."/>
        </authorList>
    </citation>
    <scope>NUCLEOTIDE SEQUENCE [LARGE SCALE GENOMIC DNA]</scope>
    <source>
        <strain evidence="2 3">WB01_D5_05</strain>
    </source>
</reference>